<name>A0A023AYZ0_GRENI</name>
<comment type="caution">
    <text evidence="2">The sequence shown here is derived from an EMBL/GenBank/DDBJ whole genome shotgun (WGS) entry which is preliminary data.</text>
</comment>
<gene>
    <name evidence="2" type="ORF">GNI_162630</name>
</gene>
<sequence length="349" mass="37867">MREVEYDDVTALHNIVIEAAAPRGSSRSKSSVVCQRVLEYAAVAVAFAVFQWWMGRHGYWGNVKGSVQRNGTAASGVAEAPVADGLYEALTTEAPGLLEKLTANFTAAAETMINNVTAIHNLTEAGSLRPSTNLTTAKAASKFATEAITNAVTTARKELSTTTAENIINSVTAIRGRRAVASIKPTTKFATTATTTGAMTTARKKLRIPNDRPDWHIGEVVPDSLIYKEGVYVDSRTGTDLFGCRPNKYACERMRTPLAGDVMVDVASLDLYPHYPICGGREFGILACENLGVRNLQCFWFKSDAPGGDRRHLTTLWNMLRRMFVMPGDQQCSLRSSGQNVGGGELLLR</sequence>
<dbReference type="GeneID" id="22915627"/>
<accession>A0A023AYZ0</accession>
<proteinExistence type="predicted"/>
<keyword evidence="3" id="KW-1185">Reference proteome</keyword>
<evidence type="ECO:0000313" key="2">
    <source>
        <dbReference type="EMBL" id="EZG43678.1"/>
    </source>
</evidence>
<reference evidence="2" key="1">
    <citation type="submission" date="2013-12" db="EMBL/GenBank/DDBJ databases">
        <authorList>
            <person name="Omoto C.K."/>
            <person name="Sibley D."/>
            <person name="Venepally P."/>
            <person name="Hadjithomas M."/>
            <person name="Karamycheva S."/>
            <person name="Brunk B."/>
            <person name="Roos D."/>
            <person name="Caler E."/>
            <person name="Lorenzi H."/>
        </authorList>
    </citation>
    <scope>NUCLEOTIDE SEQUENCE</scope>
</reference>
<keyword evidence="1" id="KW-1133">Transmembrane helix</keyword>
<dbReference type="AlphaFoldDB" id="A0A023AYZ0"/>
<feature type="transmembrane region" description="Helical" evidence="1">
    <location>
        <begin position="37"/>
        <end position="54"/>
    </location>
</feature>
<keyword evidence="1" id="KW-0472">Membrane</keyword>
<evidence type="ECO:0000313" key="3">
    <source>
        <dbReference type="Proteomes" id="UP000019763"/>
    </source>
</evidence>
<organism evidence="2 3">
    <name type="scientific">Gregarina niphandrodes</name>
    <name type="common">Septate eugregarine</name>
    <dbReference type="NCBI Taxonomy" id="110365"/>
    <lineage>
        <taxon>Eukaryota</taxon>
        <taxon>Sar</taxon>
        <taxon>Alveolata</taxon>
        <taxon>Apicomplexa</taxon>
        <taxon>Conoidasida</taxon>
        <taxon>Gregarinasina</taxon>
        <taxon>Eugregarinorida</taxon>
        <taxon>Gregarinidae</taxon>
        <taxon>Gregarina</taxon>
    </lineage>
</organism>
<dbReference type="RefSeq" id="XP_011133085.1">
    <property type="nucleotide sequence ID" value="XM_011134783.1"/>
</dbReference>
<dbReference type="VEuPathDB" id="CryptoDB:GNI_162630"/>
<dbReference type="Proteomes" id="UP000019763">
    <property type="component" value="Unassembled WGS sequence"/>
</dbReference>
<evidence type="ECO:0000256" key="1">
    <source>
        <dbReference type="SAM" id="Phobius"/>
    </source>
</evidence>
<keyword evidence="1 2" id="KW-0812">Transmembrane</keyword>
<dbReference type="EMBL" id="AFNH02001213">
    <property type="protein sequence ID" value="EZG43678.1"/>
    <property type="molecule type" value="Genomic_DNA"/>
</dbReference>
<protein>
    <submittedName>
        <fullName evidence="2">Transmembrane protein</fullName>
    </submittedName>
</protein>